<feature type="transmembrane region" description="Helical" evidence="1">
    <location>
        <begin position="135"/>
        <end position="152"/>
    </location>
</feature>
<keyword evidence="1" id="KW-1133">Transmembrane helix</keyword>
<evidence type="ECO:0000313" key="2">
    <source>
        <dbReference type="EMBL" id="GAH32468.1"/>
    </source>
</evidence>
<sequence>LSIAMVALIYTLQFLFNYLINNPQLRNWVSFYPSIWFSNIILYFIESSLINTYFLNIWYSSLLAITIPAFILYIAYKKAEGFFTVEGGIEKITSVIETENVFYLLIRRLTGHKWEGLIIAQLKDFLRKRETIMKIIYVCGIVSVLGVIFSFTMGTEDLMSQSMIIIMIIVMGGIMYGLLFGSYIFVGTKDLIWVYKRSPRNVRAKMK</sequence>
<evidence type="ECO:0000256" key="1">
    <source>
        <dbReference type="SAM" id="Phobius"/>
    </source>
</evidence>
<feature type="transmembrane region" description="Helical" evidence="1">
    <location>
        <begin position="164"/>
        <end position="186"/>
    </location>
</feature>
<proteinExistence type="predicted"/>
<keyword evidence="1" id="KW-0472">Membrane</keyword>
<keyword evidence="1" id="KW-0812">Transmembrane</keyword>
<feature type="transmembrane region" description="Helical" evidence="1">
    <location>
        <begin position="6"/>
        <end position="21"/>
    </location>
</feature>
<protein>
    <submittedName>
        <fullName evidence="2">Uncharacterized protein</fullName>
    </submittedName>
</protein>
<comment type="caution">
    <text evidence="2">The sequence shown here is derived from an EMBL/GenBank/DDBJ whole genome shotgun (WGS) entry which is preliminary data.</text>
</comment>
<gene>
    <name evidence="2" type="ORF">S03H2_23736</name>
</gene>
<reference evidence="2" key="1">
    <citation type="journal article" date="2014" name="Front. Microbiol.">
        <title>High frequency of phylogenetically diverse reductive dehalogenase-homologous genes in deep subseafloor sedimentary metagenomes.</title>
        <authorList>
            <person name="Kawai M."/>
            <person name="Futagami T."/>
            <person name="Toyoda A."/>
            <person name="Takaki Y."/>
            <person name="Nishi S."/>
            <person name="Hori S."/>
            <person name="Arai W."/>
            <person name="Tsubouchi T."/>
            <person name="Morono Y."/>
            <person name="Uchiyama I."/>
            <person name="Ito T."/>
            <person name="Fujiyama A."/>
            <person name="Inagaki F."/>
            <person name="Takami H."/>
        </authorList>
    </citation>
    <scope>NUCLEOTIDE SEQUENCE</scope>
    <source>
        <strain evidence="2">Expedition CK06-06</strain>
    </source>
</reference>
<feature type="transmembrane region" description="Helical" evidence="1">
    <location>
        <begin position="57"/>
        <end position="76"/>
    </location>
</feature>
<organism evidence="2">
    <name type="scientific">marine sediment metagenome</name>
    <dbReference type="NCBI Taxonomy" id="412755"/>
    <lineage>
        <taxon>unclassified sequences</taxon>
        <taxon>metagenomes</taxon>
        <taxon>ecological metagenomes</taxon>
    </lineage>
</organism>
<feature type="non-terminal residue" evidence="2">
    <location>
        <position position="1"/>
    </location>
</feature>
<dbReference type="EMBL" id="BARU01013024">
    <property type="protein sequence ID" value="GAH32468.1"/>
    <property type="molecule type" value="Genomic_DNA"/>
</dbReference>
<feature type="transmembrane region" description="Helical" evidence="1">
    <location>
        <begin position="28"/>
        <end position="45"/>
    </location>
</feature>
<name>X1GHJ7_9ZZZZ</name>
<dbReference type="AlphaFoldDB" id="X1GHJ7"/>
<accession>X1GHJ7</accession>